<protein>
    <submittedName>
        <fullName evidence="2">Predicted protein</fullName>
    </submittedName>
</protein>
<accession>D2W2Q8</accession>
<dbReference type="OrthoDB" id="10483304at2759"/>
<name>D2W2Q8_NAEGR</name>
<sequence>MAQQGSDGIDSFFSSANFLSNFKYTSSSHQDEQLSTSRQFSDNYLSSSTIMMNNNNNMWFSSKPASSSNFFLSSNHPSSSVSTSSAMNSLQHHLSSTYPIAPISRSLSDNSLKSTPLYQSNNNNFSPESSKKKRKRCDEEYENDEIEYDHSTNNINNSIDLMREAMILPTINFHDNMMEESNNNNGEDHDSSMFFPQSFNMFGNVNSGLMQFSLQHQQHNAFPLFESEEDMVTSASSATGGVKKNRMSPQSHLIEFIRDNIMQYLLFHLKLDMRQTISGDVNNSEDVKMSDDSTSSNTTGIEQDVVDITIPVGLLLDYIVQQAQRLYFNMYEYIRELASSSVKHQSKSTDNQKEIELSLACNEFEKMVIEQVHFLLSQIQLMRSTNQSNDTQIIPMLKKYDKILPKNFHTLRLVSSTNDDSSIGSNADSFTLEGIVDESFLFKSSSSSPSIHRSSFAQNFDDMKTNSSLNDISSLLLNTKFKLFY</sequence>
<keyword evidence="3" id="KW-1185">Reference proteome</keyword>
<gene>
    <name evidence="2" type="ORF">NAEGRDRAFT_75675</name>
</gene>
<evidence type="ECO:0000256" key="1">
    <source>
        <dbReference type="SAM" id="MobiDB-lite"/>
    </source>
</evidence>
<dbReference type="VEuPathDB" id="AmoebaDB:NAEGRDRAFT_75675"/>
<dbReference type="GeneID" id="8860775"/>
<reference evidence="2 3" key="1">
    <citation type="journal article" date="2010" name="Cell">
        <title>The genome of Naegleria gruberi illuminates early eukaryotic versatility.</title>
        <authorList>
            <person name="Fritz-Laylin L.K."/>
            <person name="Prochnik S.E."/>
            <person name="Ginger M.L."/>
            <person name="Dacks J.B."/>
            <person name="Carpenter M.L."/>
            <person name="Field M.C."/>
            <person name="Kuo A."/>
            <person name="Paredez A."/>
            <person name="Chapman J."/>
            <person name="Pham J."/>
            <person name="Shu S."/>
            <person name="Neupane R."/>
            <person name="Cipriano M."/>
            <person name="Mancuso J."/>
            <person name="Tu H."/>
            <person name="Salamov A."/>
            <person name="Lindquist E."/>
            <person name="Shapiro H."/>
            <person name="Lucas S."/>
            <person name="Grigoriev I.V."/>
            <person name="Cande W.Z."/>
            <person name="Fulton C."/>
            <person name="Rokhsar D.S."/>
            <person name="Dawson S.C."/>
        </authorList>
    </citation>
    <scope>NUCLEOTIDE SEQUENCE [LARGE SCALE GENOMIC DNA]</scope>
    <source>
        <strain evidence="2 3">NEG-M</strain>
    </source>
</reference>
<dbReference type="RefSeq" id="XP_002669405.1">
    <property type="nucleotide sequence ID" value="XM_002669359.1"/>
</dbReference>
<evidence type="ECO:0000313" key="3">
    <source>
        <dbReference type="Proteomes" id="UP000006671"/>
    </source>
</evidence>
<dbReference type="KEGG" id="ngr:NAEGRDRAFT_75675"/>
<feature type="region of interest" description="Disordered" evidence="1">
    <location>
        <begin position="111"/>
        <end position="138"/>
    </location>
</feature>
<dbReference type="EMBL" id="GG738927">
    <property type="protein sequence ID" value="EFC36661.1"/>
    <property type="molecule type" value="Genomic_DNA"/>
</dbReference>
<proteinExistence type="predicted"/>
<dbReference type="Proteomes" id="UP000006671">
    <property type="component" value="Unassembled WGS sequence"/>
</dbReference>
<dbReference type="AlphaFoldDB" id="D2W2Q8"/>
<evidence type="ECO:0000313" key="2">
    <source>
        <dbReference type="EMBL" id="EFC36661.1"/>
    </source>
</evidence>
<dbReference type="InParanoid" id="D2W2Q8"/>
<organism evidence="3">
    <name type="scientific">Naegleria gruberi</name>
    <name type="common">Amoeba</name>
    <dbReference type="NCBI Taxonomy" id="5762"/>
    <lineage>
        <taxon>Eukaryota</taxon>
        <taxon>Discoba</taxon>
        <taxon>Heterolobosea</taxon>
        <taxon>Tetramitia</taxon>
        <taxon>Eutetramitia</taxon>
        <taxon>Vahlkampfiidae</taxon>
        <taxon>Naegleria</taxon>
    </lineage>
</organism>
<feature type="compositionally biased region" description="Polar residues" evidence="1">
    <location>
        <begin position="111"/>
        <end position="128"/>
    </location>
</feature>